<reference evidence="3" key="1">
    <citation type="journal article" date="2016" name="Genome Biol. Evol.">
        <title>Comparative 'omics' of the Fusarium fujikuroi species complex highlights differences in genetic potential and metabolite synthesis.</title>
        <authorList>
            <person name="Niehaus E.-M."/>
            <person name="Muensterkoetter M."/>
            <person name="Proctor R.H."/>
            <person name="Brown D.W."/>
            <person name="Sharon A."/>
            <person name="Idan Y."/>
            <person name="Oren-Young L."/>
            <person name="Sieber C.M."/>
            <person name="Novak O."/>
            <person name="Pencik A."/>
            <person name="Tarkowska D."/>
            <person name="Hromadova K."/>
            <person name="Freeman S."/>
            <person name="Maymon M."/>
            <person name="Elazar M."/>
            <person name="Youssef S.A."/>
            <person name="El-Shabrawy E.S.M."/>
            <person name="Shalaby A.B.A."/>
            <person name="Houterman P."/>
            <person name="Brock N.L."/>
            <person name="Burkhardt I."/>
            <person name="Tsavkelova E.A."/>
            <person name="Dickschat J.S."/>
            <person name="Galuszka P."/>
            <person name="Gueldener U."/>
            <person name="Tudzynski B."/>
        </authorList>
    </citation>
    <scope>NUCLEOTIDE SEQUENCE [LARGE SCALE GENOMIC DNA]</scope>
    <source>
        <strain evidence="3">MRC7560</strain>
    </source>
</reference>
<protein>
    <submittedName>
        <fullName evidence="2">Uncharacterized protein</fullName>
    </submittedName>
</protein>
<dbReference type="GeneID" id="65091501"/>
<dbReference type="EMBL" id="FCQH01000009">
    <property type="protein sequence ID" value="CVK98182.1"/>
    <property type="molecule type" value="Genomic_DNA"/>
</dbReference>
<evidence type="ECO:0000313" key="2">
    <source>
        <dbReference type="EMBL" id="CVK98182.1"/>
    </source>
</evidence>
<gene>
    <name evidence="2" type="ORF">FMAN_12251</name>
</gene>
<feature type="compositionally biased region" description="Basic and acidic residues" evidence="1">
    <location>
        <begin position="207"/>
        <end position="221"/>
    </location>
</feature>
<feature type="region of interest" description="Disordered" evidence="1">
    <location>
        <begin position="202"/>
        <end position="221"/>
    </location>
</feature>
<evidence type="ECO:0000313" key="3">
    <source>
        <dbReference type="Proteomes" id="UP000184255"/>
    </source>
</evidence>
<sequence>MMHLRSKVSKKKYMHEIGNTEDEATGGNYWDRGSDQERIVVDKSTWNSNGCYPLDNKPTDYQKKKFEYKTLEDGEVLLYNSFMPTGQVYEFLPCAPGPSHAKTVIGYKKHRGMYKIMDIEGAPKEGKEDFMPYKLLLYRGYFRKSPDHDDEHRFIYLADPDAGDCFIRLEEIHNRMKGIERAYFEDGKAAIMRRNALEVARSGNARAKKEVPENPEKPKKPHELGQLLRFRCWAVEGFPCTTHELKLSNRLFHNLFDANDKWDHLDMFKVWAELLRKSQGDKLASKDFFGRYWDAVIPTPDKALFETGFLIKEVFAAVKRVLDAPRLKFRPTLTINNIVFFDQKIIPKAEGWDKDGWRSLEPHPGGLYTIYVSRPVREFLCRDNHDKPLWQDRYPAPPERRAHDLNELLTNCKTTKTTTTFTFVEHDYVVAARKGKRTPTQDKCVAAKGFSANAALSKIYPEYHPDVAKAKKRRVAEWLHRSAFSYGGITEGDLSSSQVPNNLVLGTPDTNTVMMRQVHTQLPLTQMYNSLTFNRYEAFVKRLAYYSNSEKHAPVLVVTKVCYPALAEWDHNWIQDAEYTWLAPELSYNYCNSRKEDKPHVHIHRRLHPLNRETCMLFEALLDKSMEKACWKWDCWDINAVAKALIESTALGGDQEGPFGKEDLKSLVKEAVLDDKGNPLPENDLEAVVQQDLDQRP</sequence>
<evidence type="ECO:0000256" key="1">
    <source>
        <dbReference type="SAM" id="MobiDB-lite"/>
    </source>
</evidence>
<dbReference type="AlphaFoldDB" id="A0A1L7TMZ6"/>
<keyword evidence="3" id="KW-1185">Reference proteome</keyword>
<name>A0A1L7TMZ6_FUSMA</name>
<organism evidence="2 3">
    <name type="scientific">Fusarium mangiferae</name>
    <name type="common">Mango malformation disease fungus</name>
    <dbReference type="NCBI Taxonomy" id="192010"/>
    <lineage>
        <taxon>Eukaryota</taxon>
        <taxon>Fungi</taxon>
        <taxon>Dikarya</taxon>
        <taxon>Ascomycota</taxon>
        <taxon>Pezizomycotina</taxon>
        <taxon>Sordariomycetes</taxon>
        <taxon>Hypocreomycetidae</taxon>
        <taxon>Hypocreales</taxon>
        <taxon>Nectriaceae</taxon>
        <taxon>Fusarium</taxon>
        <taxon>Fusarium fujikuroi species complex</taxon>
    </lineage>
</organism>
<dbReference type="RefSeq" id="XP_041684998.1">
    <property type="nucleotide sequence ID" value="XM_041834768.1"/>
</dbReference>
<dbReference type="VEuPathDB" id="FungiDB:FMAN_12251"/>
<comment type="caution">
    <text evidence="2">The sequence shown here is derived from an EMBL/GenBank/DDBJ whole genome shotgun (WGS) entry which is preliminary data.</text>
</comment>
<dbReference type="Proteomes" id="UP000184255">
    <property type="component" value="Unassembled WGS sequence"/>
</dbReference>
<accession>A0A1L7TMZ6</accession>
<feature type="region of interest" description="Disordered" evidence="1">
    <location>
        <begin position="675"/>
        <end position="697"/>
    </location>
</feature>
<proteinExistence type="predicted"/>